<dbReference type="InterPro" id="IPR041728">
    <property type="entry name" value="GPAT/DHAPAT_LPLAT"/>
</dbReference>
<evidence type="ECO:0000256" key="6">
    <source>
        <dbReference type="SAM" id="SignalP"/>
    </source>
</evidence>
<dbReference type="GO" id="GO:0004366">
    <property type="term" value="F:glycerol-3-phosphate O-acyltransferase activity"/>
    <property type="evidence" value="ECO:0007669"/>
    <property type="project" value="TreeGrafter"/>
</dbReference>
<keyword evidence="5" id="KW-0012">Acyltransferase</keyword>
<dbReference type="PANTHER" id="PTHR12563:SF17">
    <property type="entry name" value="DIHYDROXYACETONE PHOSPHATE ACYLTRANSFERASE"/>
    <property type="match status" value="1"/>
</dbReference>
<feature type="chain" id="PRO_5041262161" description="Phospholipid/glycerol acyltransferase domain-containing protein" evidence="6">
    <location>
        <begin position="20"/>
        <end position="920"/>
    </location>
</feature>
<dbReference type="GO" id="GO:0019432">
    <property type="term" value="P:triglyceride biosynthetic process"/>
    <property type="evidence" value="ECO:0007669"/>
    <property type="project" value="TreeGrafter"/>
</dbReference>
<comment type="caution">
    <text evidence="8">The sequence shown here is derived from an EMBL/GenBank/DDBJ whole genome shotgun (WGS) entry which is preliminary data.</text>
</comment>
<keyword evidence="6" id="KW-0732">Signal</keyword>
<dbReference type="SMART" id="SM00563">
    <property type="entry name" value="PlsC"/>
    <property type="match status" value="1"/>
</dbReference>
<evidence type="ECO:0000313" key="9">
    <source>
        <dbReference type="Proteomes" id="UP001175271"/>
    </source>
</evidence>
<dbReference type="GO" id="GO:0012505">
    <property type="term" value="C:endomembrane system"/>
    <property type="evidence" value="ECO:0007669"/>
    <property type="project" value="UniProtKB-SubCell"/>
</dbReference>
<evidence type="ECO:0000313" key="8">
    <source>
        <dbReference type="EMBL" id="KAK0396375.1"/>
    </source>
</evidence>
<dbReference type="GO" id="GO:0031966">
    <property type="term" value="C:mitochondrial membrane"/>
    <property type="evidence" value="ECO:0007669"/>
    <property type="project" value="TreeGrafter"/>
</dbReference>
<comment type="similarity">
    <text evidence="2">Belongs to the GPAT/DAPAT family.</text>
</comment>
<evidence type="ECO:0000256" key="2">
    <source>
        <dbReference type="ARBA" id="ARBA00007937"/>
    </source>
</evidence>
<evidence type="ECO:0000259" key="7">
    <source>
        <dbReference type="SMART" id="SM00563"/>
    </source>
</evidence>
<dbReference type="Pfam" id="PF19277">
    <property type="entry name" value="GPAT_C"/>
    <property type="match status" value="1"/>
</dbReference>
<dbReference type="EMBL" id="JAUCMV010000005">
    <property type="protein sequence ID" value="KAK0396375.1"/>
    <property type="molecule type" value="Genomic_DNA"/>
</dbReference>
<dbReference type="GO" id="GO:0016567">
    <property type="term" value="P:protein ubiquitination"/>
    <property type="evidence" value="ECO:0007669"/>
    <property type="project" value="InterPro"/>
</dbReference>
<dbReference type="GO" id="GO:0016287">
    <property type="term" value="F:glycerone-phosphate O-acyltransferase activity"/>
    <property type="evidence" value="ECO:0007669"/>
    <property type="project" value="TreeGrafter"/>
</dbReference>
<keyword evidence="3" id="KW-0808">Transferase</keyword>
<accession>A0AA39GZE2</accession>
<dbReference type="AlphaFoldDB" id="A0AA39GZE2"/>
<dbReference type="GO" id="GO:0008611">
    <property type="term" value="P:ether lipid biosynthetic process"/>
    <property type="evidence" value="ECO:0007669"/>
    <property type="project" value="TreeGrafter"/>
</dbReference>
<reference evidence="8" key="1">
    <citation type="submission" date="2023-06" db="EMBL/GenBank/DDBJ databases">
        <title>Genomic analysis of the entomopathogenic nematode Steinernema hermaphroditum.</title>
        <authorList>
            <person name="Schwarz E.M."/>
            <person name="Heppert J.K."/>
            <person name="Baniya A."/>
            <person name="Schwartz H.T."/>
            <person name="Tan C.-H."/>
            <person name="Antoshechkin I."/>
            <person name="Sternberg P.W."/>
            <person name="Goodrich-Blair H."/>
            <person name="Dillman A.R."/>
        </authorList>
    </citation>
    <scope>NUCLEOTIDE SEQUENCE</scope>
    <source>
        <strain evidence="8">PS9179</strain>
        <tissue evidence="8">Whole animal</tissue>
    </source>
</reference>
<dbReference type="Gene3D" id="3.80.10.10">
    <property type="entry name" value="Ribonuclease Inhibitor"/>
    <property type="match status" value="1"/>
</dbReference>
<dbReference type="InterPro" id="IPR022284">
    <property type="entry name" value="GPAT/DHAPAT"/>
</dbReference>
<gene>
    <name evidence="8" type="ORF">QR680_001697</name>
</gene>
<organism evidence="8 9">
    <name type="scientific">Steinernema hermaphroditum</name>
    <dbReference type="NCBI Taxonomy" id="289476"/>
    <lineage>
        <taxon>Eukaryota</taxon>
        <taxon>Metazoa</taxon>
        <taxon>Ecdysozoa</taxon>
        <taxon>Nematoda</taxon>
        <taxon>Chromadorea</taxon>
        <taxon>Rhabditida</taxon>
        <taxon>Tylenchina</taxon>
        <taxon>Panagrolaimomorpha</taxon>
        <taxon>Strongyloidoidea</taxon>
        <taxon>Steinernematidae</taxon>
        <taxon>Steinernema</taxon>
    </lineage>
</organism>
<dbReference type="InterPro" id="IPR002123">
    <property type="entry name" value="Plipid/glycerol_acylTrfase"/>
</dbReference>
<sequence>MLSSPSAWTILLLLSTASAYLFPCLDRCECDTEDEIIHCHNGARTQVMLPETRLRGFVVIGLTNNKIKHLPSEELLLEKFPDLMAVDVEANPDFDCETLDHYNKIKILSNCGKEGGMSTIVTGVPVPNQPDQPTESCDVPCQVRKHIDTLQQYAKKIWIVVKHKVQTFDKDQFMQDVQDFFAKIAQKIANAQRQFGNVDQIVRSVNSESRSLANLYVRLVGYTRLLITESWVIKVSNYTVTFIPTSNVEVQAIEAHMAPCPPLHGGAVQFVNVLFKSNLHNIEFSVRVNSVLLTDIRERIDRPIQAAIIQVSDETQCSREEVEAQARDVLLTMAHSFSMAAVRPIGYAVVKVIKTLFDSVFVNMKELAEVRNTVKKDPVVFMPTHNSYVDFLLLSLLCFDQNITLPAIAAGADFMQTKLMGEALRRCGAFFIRRSFGQDALYWALFTEYVQTHLINADRPIEFFVEGTRSRTSKSLHPKFGLLQVLLEPYLRGQVFDIVIVPVSMSYDKILEEFLYAYELLGFPKPKESTSGLLKARRILSRKFGRIYMTFGKPVSVREYFGSALHRSAFVCQPDSQFVLSEREKRAIRVFGHKIIETHNDNRVVGVWPYACVLIQQMIENRRRNGNKDKAIVYQELLIRLKHFVDLCSRLGVKVQIAESVEEDLRYYSSLHHDVFSFVPSPYGTDECLVVKEQEVVNGTHIDKAFLQDAVSDVLVSNYANLAIPHLIDISLLSLVLLHSSRHEASITFRNLRSIFMREFVYVPGTEEFLFGKAQERMLAAKMITVKKADCGENVNIEEFAAASQLAEIVKPYVSVYLYAIKVLMAIPLPPFSLQEAIRRIQIGISSYIQDKKSVAALKPSNISLDMIKNILHSLLDAGALKRTKGGIELNCEELLVIAGILQSVCEENAEFSTRYYPKL</sequence>
<dbReference type="InterPro" id="IPR032675">
    <property type="entry name" value="LRR_dom_sf"/>
</dbReference>
<dbReference type="InterPro" id="IPR045520">
    <property type="entry name" value="GPAT/DHAPAT_C"/>
</dbReference>
<keyword evidence="4" id="KW-0472">Membrane</keyword>
<dbReference type="GO" id="GO:0061630">
    <property type="term" value="F:ubiquitin protein ligase activity"/>
    <property type="evidence" value="ECO:0007669"/>
    <property type="project" value="InterPro"/>
</dbReference>
<keyword evidence="9" id="KW-1185">Reference proteome</keyword>
<evidence type="ECO:0000256" key="3">
    <source>
        <dbReference type="ARBA" id="ARBA00022679"/>
    </source>
</evidence>
<dbReference type="GO" id="GO:0005778">
    <property type="term" value="C:peroxisomal membrane"/>
    <property type="evidence" value="ECO:0007669"/>
    <property type="project" value="TreeGrafter"/>
</dbReference>
<dbReference type="GO" id="GO:0008654">
    <property type="term" value="P:phospholipid biosynthetic process"/>
    <property type="evidence" value="ECO:0007669"/>
    <property type="project" value="TreeGrafter"/>
</dbReference>
<feature type="domain" description="Phospholipid/glycerol acyltransferase" evidence="7">
    <location>
        <begin position="379"/>
        <end position="508"/>
    </location>
</feature>
<dbReference type="SUPFAM" id="SSF69593">
    <property type="entry name" value="Glycerol-3-phosphate (1)-acyltransferase"/>
    <property type="match status" value="1"/>
</dbReference>
<evidence type="ECO:0000256" key="1">
    <source>
        <dbReference type="ARBA" id="ARBA00004184"/>
    </source>
</evidence>
<evidence type="ECO:0000256" key="5">
    <source>
        <dbReference type="ARBA" id="ARBA00023315"/>
    </source>
</evidence>
<proteinExistence type="inferred from homology"/>
<dbReference type="InterPro" id="IPR018801">
    <property type="entry name" value="TM129"/>
</dbReference>
<feature type="signal peptide" evidence="6">
    <location>
        <begin position="1"/>
        <end position="19"/>
    </location>
</feature>
<protein>
    <recommendedName>
        <fullName evidence="7">Phospholipid/glycerol acyltransferase domain-containing protein</fullName>
    </recommendedName>
</protein>
<dbReference type="PANTHER" id="PTHR12563">
    <property type="entry name" value="GLYCEROL-3-PHOSPHATE ACYLTRANSFERASE"/>
    <property type="match status" value="1"/>
</dbReference>
<comment type="subcellular location">
    <subcellularLocation>
        <location evidence="1">Endomembrane system</location>
        <topology evidence="1">Peripheral membrane protein</topology>
    </subcellularLocation>
</comment>
<dbReference type="CDD" id="cd07993">
    <property type="entry name" value="LPLAT_DHAPAT-like"/>
    <property type="match status" value="1"/>
</dbReference>
<dbReference type="Proteomes" id="UP001175271">
    <property type="component" value="Unassembled WGS sequence"/>
</dbReference>
<evidence type="ECO:0000256" key="4">
    <source>
        <dbReference type="ARBA" id="ARBA00023136"/>
    </source>
</evidence>
<name>A0AA39GZE2_9BILA</name>
<dbReference type="Pfam" id="PF10272">
    <property type="entry name" value="Tmpp129"/>
    <property type="match status" value="1"/>
</dbReference>
<dbReference type="Pfam" id="PF01553">
    <property type="entry name" value="Acyltransferase"/>
    <property type="match status" value="1"/>
</dbReference>
<dbReference type="GO" id="GO:0006631">
    <property type="term" value="P:fatty acid metabolic process"/>
    <property type="evidence" value="ECO:0007669"/>
    <property type="project" value="TreeGrafter"/>
</dbReference>